<dbReference type="Gene3D" id="3.40.50.720">
    <property type="entry name" value="NAD(P)-binding Rossmann-like Domain"/>
    <property type="match status" value="1"/>
</dbReference>
<dbReference type="InterPro" id="IPR013149">
    <property type="entry name" value="ADH-like_C"/>
</dbReference>
<evidence type="ECO:0000256" key="6">
    <source>
        <dbReference type="RuleBase" id="RU361277"/>
    </source>
</evidence>
<reference evidence="8 9" key="1">
    <citation type="submission" date="2013-03" db="EMBL/GenBank/DDBJ databases">
        <title>The Genome Sequence of Exophiala aquamarina CBS 119918.</title>
        <authorList>
            <consortium name="The Broad Institute Genomics Platform"/>
            <person name="Cuomo C."/>
            <person name="de Hoog S."/>
            <person name="Gorbushina A."/>
            <person name="Walker B."/>
            <person name="Young S.K."/>
            <person name="Zeng Q."/>
            <person name="Gargeya S."/>
            <person name="Fitzgerald M."/>
            <person name="Haas B."/>
            <person name="Abouelleil A."/>
            <person name="Allen A.W."/>
            <person name="Alvarado L."/>
            <person name="Arachchi H.M."/>
            <person name="Berlin A.M."/>
            <person name="Chapman S.B."/>
            <person name="Gainer-Dewar J."/>
            <person name="Goldberg J."/>
            <person name="Griggs A."/>
            <person name="Gujja S."/>
            <person name="Hansen M."/>
            <person name="Howarth C."/>
            <person name="Imamovic A."/>
            <person name="Ireland A."/>
            <person name="Larimer J."/>
            <person name="McCowan C."/>
            <person name="Murphy C."/>
            <person name="Pearson M."/>
            <person name="Poon T.W."/>
            <person name="Priest M."/>
            <person name="Roberts A."/>
            <person name="Saif S."/>
            <person name="Shea T."/>
            <person name="Sisk P."/>
            <person name="Sykes S."/>
            <person name="Wortman J."/>
            <person name="Nusbaum C."/>
            <person name="Birren B."/>
        </authorList>
    </citation>
    <scope>NUCLEOTIDE SEQUENCE [LARGE SCALE GENOMIC DNA]</scope>
    <source>
        <strain evidence="8 9">CBS 119918</strain>
    </source>
</reference>
<dbReference type="Pfam" id="PF00107">
    <property type="entry name" value="ADH_zinc_N"/>
    <property type="match status" value="1"/>
</dbReference>
<dbReference type="SUPFAM" id="SSF50129">
    <property type="entry name" value="GroES-like"/>
    <property type="match status" value="1"/>
</dbReference>
<evidence type="ECO:0000256" key="4">
    <source>
        <dbReference type="ARBA" id="ARBA00022833"/>
    </source>
</evidence>
<dbReference type="PROSITE" id="PS00059">
    <property type="entry name" value="ADH_ZINC"/>
    <property type="match status" value="1"/>
</dbReference>
<proteinExistence type="inferred from homology"/>
<protein>
    <recommendedName>
        <fullName evidence="7">Enoyl reductase (ER) domain-containing protein</fullName>
    </recommendedName>
</protein>
<organism evidence="8 9">
    <name type="scientific">Exophiala aquamarina CBS 119918</name>
    <dbReference type="NCBI Taxonomy" id="1182545"/>
    <lineage>
        <taxon>Eukaryota</taxon>
        <taxon>Fungi</taxon>
        <taxon>Dikarya</taxon>
        <taxon>Ascomycota</taxon>
        <taxon>Pezizomycotina</taxon>
        <taxon>Eurotiomycetes</taxon>
        <taxon>Chaetothyriomycetidae</taxon>
        <taxon>Chaetothyriales</taxon>
        <taxon>Herpotrichiellaceae</taxon>
        <taxon>Exophiala</taxon>
    </lineage>
</organism>
<dbReference type="VEuPathDB" id="FungiDB:A1O9_11562"/>
<keyword evidence="9" id="KW-1185">Reference proteome</keyword>
<dbReference type="PANTHER" id="PTHR43161:SF23">
    <property type="entry name" value="(R,R)-BUTANEDIOL DEHYDROGENASE-RELATED"/>
    <property type="match status" value="1"/>
</dbReference>
<dbReference type="OrthoDB" id="3941538at2759"/>
<name>A0A072NY44_9EURO</name>
<accession>A0A072NY44</accession>
<keyword evidence="5" id="KW-0560">Oxidoreductase</keyword>
<dbReference type="Proteomes" id="UP000027920">
    <property type="component" value="Unassembled WGS sequence"/>
</dbReference>
<evidence type="ECO:0000256" key="5">
    <source>
        <dbReference type="ARBA" id="ARBA00023002"/>
    </source>
</evidence>
<dbReference type="GeneID" id="25286460"/>
<evidence type="ECO:0000256" key="3">
    <source>
        <dbReference type="ARBA" id="ARBA00022723"/>
    </source>
</evidence>
<gene>
    <name evidence="8" type="ORF">A1O9_11562</name>
</gene>
<dbReference type="InterPro" id="IPR013154">
    <property type="entry name" value="ADH-like_N"/>
</dbReference>
<dbReference type="GO" id="GO:0034079">
    <property type="term" value="P:butanediol biosynthetic process"/>
    <property type="evidence" value="ECO:0007669"/>
    <property type="project" value="TreeGrafter"/>
</dbReference>
<dbReference type="InterPro" id="IPR020843">
    <property type="entry name" value="ER"/>
</dbReference>
<dbReference type="AlphaFoldDB" id="A0A072NY44"/>
<dbReference type="InterPro" id="IPR002328">
    <property type="entry name" value="ADH_Zn_CS"/>
</dbReference>
<evidence type="ECO:0000256" key="2">
    <source>
        <dbReference type="ARBA" id="ARBA00008072"/>
    </source>
</evidence>
<dbReference type="InterPro" id="IPR011032">
    <property type="entry name" value="GroES-like_sf"/>
</dbReference>
<evidence type="ECO:0000313" key="8">
    <source>
        <dbReference type="EMBL" id="KEF52322.1"/>
    </source>
</evidence>
<dbReference type="EMBL" id="AMGV01000018">
    <property type="protein sequence ID" value="KEF52322.1"/>
    <property type="molecule type" value="Genomic_DNA"/>
</dbReference>
<comment type="cofactor">
    <cofactor evidence="1 6">
        <name>Zn(2+)</name>
        <dbReference type="ChEBI" id="CHEBI:29105"/>
    </cofactor>
</comment>
<dbReference type="RefSeq" id="XP_013254912.1">
    <property type="nucleotide sequence ID" value="XM_013399458.1"/>
</dbReference>
<dbReference type="Pfam" id="PF08240">
    <property type="entry name" value="ADH_N"/>
    <property type="match status" value="1"/>
</dbReference>
<dbReference type="PANTHER" id="PTHR43161">
    <property type="entry name" value="SORBITOL DEHYDROGENASE"/>
    <property type="match status" value="1"/>
</dbReference>
<dbReference type="Gene3D" id="3.90.180.10">
    <property type="entry name" value="Medium-chain alcohol dehydrogenases, catalytic domain"/>
    <property type="match status" value="1"/>
</dbReference>
<evidence type="ECO:0000259" key="7">
    <source>
        <dbReference type="SMART" id="SM00829"/>
    </source>
</evidence>
<dbReference type="SMART" id="SM00829">
    <property type="entry name" value="PKS_ER"/>
    <property type="match status" value="1"/>
</dbReference>
<dbReference type="CDD" id="cd08233">
    <property type="entry name" value="butanediol_DH_like"/>
    <property type="match status" value="1"/>
</dbReference>
<dbReference type="HOGENOM" id="CLU_026673_11_0_1"/>
<feature type="domain" description="Enoyl reductase (ER)" evidence="7">
    <location>
        <begin position="11"/>
        <end position="364"/>
    </location>
</feature>
<dbReference type="GO" id="GO:0000721">
    <property type="term" value="F:(R,R)-butanediol dehydrogenase activity"/>
    <property type="evidence" value="ECO:0007669"/>
    <property type="project" value="TreeGrafter"/>
</dbReference>
<comment type="caution">
    <text evidence="8">The sequence shown here is derived from an EMBL/GenBank/DDBJ whole genome shotgun (WGS) entry which is preliminary data.</text>
</comment>
<sequence>MPTYKALRFHGQKDIRIDSLEERPCGPREVRVAVAFCGICGTDIHEFLGGPIFVPAQGSKHPHTGVEMPITLGHEFSGTITEVGSEVPGFRVGQEIAVNPTVDDRHHGQELCARCRNGRPNICQRWACYGLNGNGGGLAEQIVIDYHSVIGLPNGVSLKSAALAEPLSVASHMIRLANFQANNNVLVLGAGPIGLALLLLLKAWNAGKVIVSEIAAARAEKAIQFGADKIVTTKGPAEGPNDAVVDAVQAIASDGVDIAFDASGIQSTLDTAFAATRPGGTVFNVAIHEKALKLNPNAVTLQEKRYMGGICYTDDDFHRVLEAIASGKIPADDMITSVVPLSEAVSGGFRELIDHKDRHVKILIQPDK</sequence>
<dbReference type="STRING" id="1182545.A0A072NY44"/>
<comment type="similarity">
    <text evidence="2 6">Belongs to the zinc-containing alcohol dehydrogenase family.</text>
</comment>
<keyword evidence="3 6" id="KW-0479">Metal-binding</keyword>
<evidence type="ECO:0000256" key="1">
    <source>
        <dbReference type="ARBA" id="ARBA00001947"/>
    </source>
</evidence>
<keyword evidence="4 6" id="KW-0862">Zinc</keyword>
<dbReference type="SUPFAM" id="SSF51735">
    <property type="entry name" value="NAD(P)-binding Rossmann-fold domains"/>
    <property type="match status" value="1"/>
</dbReference>
<evidence type="ECO:0000313" key="9">
    <source>
        <dbReference type="Proteomes" id="UP000027920"/>
    </source>
</evidence>
<dbReference type="GO" id="GO:0008270">
    <property type="term" value="F:zinc ion binding"/>
    <property type="evidence" value="ECO:0007669"/>
    <property type="project" value="InterPro"/>
</dbReference>
<dbReference type="GO" id="GO:0005737">
    <property type="term" value="C:cytoplasm"/>
    <property type="evidence" value="ECO:0007669"/>
    <property type="project" value="TreeGrafter"/>
</dbReference>
<dbReference type="InterPro" id="IPR036291">
    <property type="entry name" value="NAD(P)-bd_dom_sf"/>
</dbReference>